<dbReference type="EMBL" id="CP012850">
    <property type="protein sequence ID" value="ALI36041.1"/>
    <property type="molecule type" value="Genomic_DNA"/>
</dbReference>
<dbReference type="Proteomes" id="UP000058925">
    <property type="component" value="Chromosome"/>
</dbReference>
<keyword evidence="8" id="KW-1185">Reference proteome</keyword>
<comment type="similarity">
    <text evidence="2">Belongs to the LemA family.</text>
</comment>
<gene>
    <name evidence="7" type="ORF">NMY3_01838</name>
</gene>
<protein>
    <submittedName>
        <fullName evidence="7">LemA family protein</fullName>
    </submittedName>
</protein>
<dbReference type="RefSeq" id="WP_196818385.1">
    <property type="nucleotide sequence ID" value="NZ_CP012850.1"/>
</dbReference>
<evidence type="ECO:0000313" key="8">
    <source>
        <dbReference type="Proteomes" id="UP000058925"/>
    </source>
</evidence>
<dbReference type="GeneID" id="60421832"/>
<dbReference type="AlphaFoldDB" id="A0A654M0I1"/>
<keyword evidence="5 6" id="KW-0472">Membrane</keyword>
<dbReference type="KEGG" id="taa:NMY3_01838"/>
<dbReference type="InterPro" id="IPR023353">
    <property type="entry name" value="LemA-like_dom_sf"/>
</dbReference>
<evidence type="ECO:0000256" key="1">
    <source>
        <dbReference type="ARBA" id="ARBA00004167"/>
    </source>
</evidence>
<keyword evidence="4 6" id="KW-1133">Transmembrane helix</keyword>
<feature type="transmembrane region" description="Helical" evidence="6">
    <location>
        <begin position="6"/>
        <end position="28"/>
    </location>
</feature>
<evidence type="ECO:0000256" key="4">
    <source>
        <dbReference type="ARBA" id="ARBA00022989"/>
    </source>
</evidence>
<organism evidence="7 8">
    <name type="scientific">Candidatus Nitrosocosmicus oleophilus</name>
    <dbReference type="NCBI Taxonomy" id="1353260"/>
    <lineage>
        <taxon>Archaea</taxon>
        <taxon>Nitrososphaerota</taxon>
        <taxon>Nitrososphaeria</taxon>
        <taxon>Nitrososphaerales</taxon>
        <taxon>Nitrososphaeraceae</taxon>
        <taxon>Candidatus Nitrosocosmicus</taxon>
    </lineage>
</organism>
<evidence type="ECO:0000256" key="6">
    <source>
        <dbReference type="SAM" id="Phobius"/>
    </source>
</evidence>
<comment type="subcellular location">
    <subcellularLocation>
        <location evidence="1">Membrane</location>
        <topology evidence="1">Single-pass membrane protein</topology>
    </subcellularLocation>
</comment>
<evidence type="ECO:0000313" key="7">
    <source>
        <dbReference type="EMBL" id="ALI36041.1"/>
    </source>
</evidence>
<keyword evidence="3 6" id="KW-0812">Transmembrane</keyword>
<dbReference type="OrthoDB" id="9363at2157"/>
<evidence type="ECO:0000256" key="3">
    <source>
        <dbReference type="ARBA" id="ARBA00022692"/>
    </source>
</evidence>
<dbReference type="PANTHER" id="PTHR34478:SF2">
    <property type="entry name" value="MEMBRANE PROTEIN"/>
    <property type="match status" value="1"/>
</dbReference>
<evidence type="ECO:0000256" key="2">
    <source>
        <dbReference type="ARBA" id="ARBA00008854"/>
    </source>
</evidence>
<dbReference type="GO" id="GO:0016020">
    <property type="term" value="C:membrane"/>
    <property type="evidence" value="ECO:0007669"/>
    <property type="project" value="UniProtKB-SubCell"/>
</dbReference>
<name>A0A654M0I1_9ARCH</name>
<dbReference type="PANTHER" id="PTHR34478">
    <property type="entry name" value="PROTEIN LEMA"/>
    <property type="match status" value="1"/>
</dbReference>
<dbReference type="InterPro" id="IPR007156">
    <property type="entry name" value="MamQ_LemA"/>
</dbReference>
<dbReference type="Pfam" id="PF04011">
    <property type="entry name" value="LemA"/>
    <property type="match status" value="1"/>
</dbReference>
<accession>A0A654M0I1</accession>
<dbReference type="SUPFAM" id="SSF140478">
    <property type="entry name" value="LemA-like"/>
    <property type="match status" value="1"/>
</dbReference>
<reference evidence="8" key="1">
    <citation type="submission" date="2015-10" db="EMBL/GenBank/DDBJ databases">
        <title>Niche specialization of a soil ammonia-oxidizing archaeon, Candidatus Nitrosocosmicus oleophilus.</title>
        <authorList>
            <person name="Jung M.-Y."/>
            <person name="Rhee S.-K."/>
        </authorList>
    </citation>
    <scope>NUCLEOTIDE SEQUENCE [LARGE SCALE GENOMIC DNA]</scope>
    <source>
        <strain evidence="8">MY3</strain>
    </source>
</reference>
<evidence type="ECO:0000256" key="5">
    <source>
        <dbReference type="ARBA" id="ARBA00023136"/>
    </source>
</evidence>
<proteinExistence type="inferred from homology"/>
<dbReference type="Gene3D" id="1.20.1440.20">
    <property type="entry name" value="LemA-like domain"/>
    <property type="match status" value="1"/>
</dbReference>
<sequence length="206" mass="23202">MVSKSIAVSLGIVIAIVTIIVIIIVTYYSGFNTALAKNENVKRLAADTDTQLQRRYDLIPNLVQSVKGYMQFEQQTLNEITNLRTQWMSTPSSDISQKNQISNLIESALGRIVLTYEAYPSLKSDQVVTRLMDELAGTENRITVARTYYNDGVRDYNTFLKVFPNVIFNNNGLIGLKPWGFTELPQFQANSQVKTSVPQVNLTLQQ</sequence>